<feature type="transmembrane region" description="Helical" evidence="1">
    <location>
        <begin position="27"/>
        <end position="48"/>
    </location>
</feature>
<accession>A0A059FYX4</accession>
<feature type="domain" description="Fatty acid desaturase" evidence="2">
    <location>
        <begin position="51"/>
        <end position="275"/>
    </location>
</feature>
<evidence type="ECO:0000313" key="3">
    <source>
        <dbReference type="EMBL" id="KCZ95924.1"/>
    </source>
</evidence>
<keyword evidence="1" id="KW-0812">Transmembrane</keyword>
<dbReference type="PATRIC" id="fig|1280951.3.peg.836"/>
<name>A0A059FYX4_9PROT</name>
<dbReference type="GO" id="GO:0016717">
    <property type="term" value="F:oxidoreductase activity, acting on paired donors, with oxidation of a pair of donors resulting in the reduction of molecular oxygen to two molecules of water"/>
    <property type="evidence" value="ECO:0007669"/>
    <property type="project" value="TreeGrafter"/>
</dbReference>
<protein>
    <submittedName>
        <fullName evidence="3">Fatty acid desaturase family protein</fullName>
    </submittedName>
</protein>
<keyword evidence="1" id="KW-1133">Transmembrane helix</keyword>
<dbReference type="OrthoDB" id="9792534at2"/>
<dbReference type="PANTHER" id="PTHR19353:SF19">
    <property type="entry name" value="DELTA(5) FATTY ACID DESATURASE C-RELATED"/>
    <property type="match status" value="1"/>
</dbReference>
<evidence type="ECO:0000313" key="4">
    <source>
        <dbReference type="Proteomes" id="UP000025061"/>
    </source>
</evidence>
<evidence type="ECO:0000259" key="2">
    <source>
        <dbReference type="Pfam" id="PF00487"/>
    </source>
</evidence>
<keyword evidence="1" id="KW-0472">Membrane</keyword>
<reference evidence="3 4" key="1">
    <citation type="submission" date="2013-04" db="EMBL/GenBank/DDBJ databases">
        <title>Hyphomonas hirschiana VP5 Genome Sequencing.</title>
        <authorList>
            <person name="Lai Q."/>
            <person name="Shao Z."/>
        </authorList>
    </citation>
    <scope>NUCLEOTIDE SEQUENCE [LARGE SCALE GENOMIC DNA]</scope>
    <source>
        <strain evidence="3 4">VP5</strain>
    </source>
</reference>
<dbReference type="AlphaFoldDB" id="A0A059FYX4"/>
<sequence>MQSLAKISDVLSKDELNMLRQKSDLKALATLVWNWGLIVAAFAIAVVWPNPLTILLGILILGGRQLGLGIINHDCAHHAFFKNKAVDEFVGHWIVGAPMNISLAAYRAYHLKHHQHAGTPDDPDIGFVKNYPVPAESLRRKFVRDLTGQTGYRDTLRKLRSFKLSRHWPWLTFHILLLGTLTLAGAPWAYLMWWAAEIFVYPAIVRLRQIGEHGTALDRTSRDARLNTGTTTAPFWQRVLVAPNNVNFHLEHHLFAHIPPYNLRKMHTLLASRGYYDGVDCISRDYFDVIRRAVRKDAAAPMVAAE</sequence>
<dbReference type="GO" id="GO:0016020">
    <property type="term" value="C:membrane"/>
    <property type="evidence" value="ECO:0007669"/>
    <property type="project" value="TreeGrafter"/>
</dbReference>
<gene>
    <name evidence="3" type="ORF">HHI_04097</name>
</gene>
<dbReference type="RefSeq" id="WP_011646141.1">
    <property type="nucleotide sequence ID" value="NZ_ARYI01000002.1"/>
</dbReference>
<dbReference type="Proteomes" id="UP000025061">
    <property type="component" value="Unassembled WGS sequence"/>
</dbReference>
<dbReference type="InterPro" id="IPR005804">
    <property type="entry name" value="FA_desaturase_dom"/>
</dbReference>
<organism evidence="3 4">
    <name type="scientific">Hyphomonas hirschiana VP5</name>
    <dbReference type="NCBI Taxonomy" id="1280951"/>
    <lineage>
        <taxon>Bacteria</taxon>
        <taxon>Pseudomonadati</taxon>
        <taxon>Pseudomonadota</taxon>
        <taxon>Alphaproteobacteria</taxon>
        <taxon>Hyphomonadales</taxon>
        <taxon>Hyphomonadaceae</taxon>
        <taxon>Hyphomonas</taxon>
    </lineage>
</organism>
<evidence type="ECO:0000256" key="1">
    <source>
        <dbReference type="SAM" id="Phobius"/>
    </source>
</evidence>
<feature type="transmembrane region" description="Helical" evidence="1">
    <location>
        <begin position="168"/>
        <end position="196"/>
    </location>
</feature>
<dbReference type="InterPro" id="IPR012171">
    <property type="entry name" value="Fatty_acid_desaturase"/>
</dbReference>
<dbReference type="PANTHER" id="PTHR19353">
    <property type="entry name" value="FATTY ACID DESATURASE 2"/>
    <property type="match status" value="1"/>
</dbReference>
<comment type="caution">
    <text evidence="3">The sequence shown here is derived from an EMBL/GenBank/DDBJ whole genome shotgun (WGS) entry which is preliminary data.</text>
</comment>
<dbReference type="EMBL" id="ARYI01000002">
    <property type="protein sequence ID" value="KCZ95924.1"/>
    <property type="molecule type" value="Genomic_DNA"/>
</dbReference>
<dbReference type="CDD" id="cd03510">
    <property type="entry name" value="Rhizobitoxine-FADS-like"/>
    <property type="match status" value="1"/>
</dbReference>
<keyword evidence="4" id="KW-1185">Reference proteome</keyword>
<dbReference type="Pfam" id="PF00487">
    <property type="entry name" value="FA_desaturase"/>
    <property type="match status" value="1"/>
</dbReference>
<dbReference type="GO" id="GO:0008610">
    <property type="term" value="P:lipid biosynthetic process"/>
    <property type="evidence" value="ECO:0007669"/>
    <property type="project" value="UniProtKB-ARBA"/>
</dbReference>
<proteinExistence type="predicted"/>